<keyword evidence="1" id="KW-0812">Transmembrane</keyword>
<dbReference type="Proteomes" id="UP000831156">
    <property type="component" value="Chromosome 7"/>
</dbReference>
<proteinExistence type="predicted"/>
<dbReference type="Pfam" id="PF02009">
    <property type="entry name" value="RIFIN"/>
    <property type="match status" value="1"/>
</dbReference>
<name>A0ABY1UK05_9APIC</name>
<organism evidence="2 3">
    <name type="scientific">Plasmodium gaboni</name>
    <dbReference type="NCBI Taxonomy" id="647221"/>
    <lineage>
        <taxon>Eukaryota</taxon>
        <taxon>Sar</taxon>
        <taxon>Alveolata</taxon>
        <taxon>Apicomplexa</taxon>
        <taxon>Aconoidasida</taxon>
        <taxon>Haemosporida</taxon>
        <taxon>Plasmodiidae</taxon>
        <taxon>Plasmodium</taxon>
        <taxon>Plasmodium (Laverania)</taxon>
    </lineage>
</organism>
<evidence type="ECO:0000256" key="1">
    <source>
        <dbReference type="SAM" id="Phobius"/>
    </source>
</evidence>
<gene>
    <name evidence="2" type="ORF">PGABG01_0700400</name>
</gene>
<protein>
    <submittedName>
        <fullName evidence="2">Rifin PIR protein, putative</fullName>
    </submittedName>
</protein>
<evidence type="ECO:0000313" key="2">
    <source>
        <dbReference type="EMBL" id="SOV12724.1"/>
    </source>
</evidence>
<sequence>MYSIKMKSKLLVFQIDITTEYLCICEYNKYLVYKVEKCCLKCDYYLGIVVASIGFFNILSINLWKNTSLLGPIEIAKKSRCCLRYDNLN</sequence>
<accession>A0ABY1UK05</accession>
<dbReference type="InterPro" id="IPR006373">
    <property type="entry name" value="VSA_Rifin"/>
</dbReference>
<keyword evidence="1" id="KW-1133">Transmembrane helix</keyword>
<keyword evidence="1" id="KW-0472">Membrane</keyword>
<dbReference type="EMBL" id="LT969430">
    <property type="protein sequence ID" value="SOV12724.1"/>
    <property type="molecule type" value="Genomic_DNA"/>
</dbReference>
<evidence type="ECO:0000313" key="3">
    <source>
        <dbReference type="Proteomes" id="UP000831156"/>
    </source>
</evidence>
<reference evidence="2" key="1">
    <citation type="submission" date="2016-09" db="EMBL/GenBank/DDBJ databases">
        <authorList>
            <consortium name="Pathogen Informatics"/>
            <person name="Sun Q."/>
            <person name="Inoue M."/>
        </authorList>
    </citation>
    <scope>NUCLEOTIDE SEQUENCE</scope>
</reference>
<keyword evidence="3" id="KW-1185">Reference proteome</keyword>
<feature type="transmembrane region" description="Helical" evidence="1">
    <location>
        <begin position="44"/>
        <end position="64"/>
    </location>
</feature>